<accession>A0ACC2RDX8</accession>
<organism evidence="1 2">
    <name type="scientific">Entomophthora muscae</name>
    <dbReference type="NCBI Taxonomy" id="34485"/>
    <lineage>
        <taxon>Eukaryota</taxon>
        <taxon>Fungi</taxon>
        <taxon>Fungi incertae sedis</taxon>
        <taxon>Zoopagomycota</taxon>
        <taxon>Entomophthoromycotina</taxon>
        <taxon>Entomophthoromycetes</taxon>
        <taxon>Entomophthorales</taxon>
        <taxon>Entomophthoraceae</taxon>
        <taxon>Entomophthora</taxon>
    </lineage>
</organism>
<name>A0ACC2RDX8_9FUNG</name>
<proteinExistence type="predicted"/>
<evidence type="ECO:0000313" key="1">
    <source>
        <dbReference type="EMBL" id="KAJ9048273.1"/>
    </source>
</evidence>
<dbReference type="Proteomes" id="UP001165960">
    <property type="component" value="Unassembled WGS sequence"/>
</dbReference>
<comment type="caution">
    <text evidence="1">The sequence shown here is derived from an EMBL/GenBank/DDBJ whole genome shotgun (WGS) entry which is preliminary data.</text>
</comment>
<evidence type="ECO:0000313" key="2">
    <source>
        <dbReference type="Proteomes" id="UP001165960"/>
    </source>
</evidence>
<gene>
    <name evidence="1" type="ORF">DSO57_1036631</name>
</gene>
<dbReference type="EMBL" id="QTSX02007458">
    <property type="protein sequence ID" value="KAJ9048273.1"/>
    <property type="molecule type" value="Genomic_DNA"/>
</dbReference>
<sequence length="69" mass="7905">MTLIAPRGARWMPDPPSPQTVDPPLTRRLDRAFREGEGAALAPSLRRRYPPPSRYEHIVREAPHDMFIS</sequence>
<reference evidence="1" key="1">
    <citation type="submission" date="2022-04" db="EMBL/GenBank/DDBJ databases">
        <title>Genome of the entomopathogenic fungus Entomophthora muscae.</title>
        <authorList>
            <person name="Elya C."/>
            <person name="Lovett B.R."/>
            <person name="Lee E."/>
            <person name="Macias A.M."/>
            <person name="Hajek A.E."/>
            <person name="De Bivort B.L."/>
            <person name="Kasson M.T."/>
            <person name="De Fine Licht H.H."/>
            <person name="Stajich J.E."/>
        </authorList>
    </citation>
    <scope>NUCLEOTIDE SEQUENCE</scope>
    <source>
        <strain evidence="1">Berkeley</strain>
    </source>
</reference>
<protein>
    <submittedName>
        <fullName evidence="1">Uncharacterized protein</fullName>
    </submittedName>
</protein>
<keyword evidence="2" id="KW-1185">Reference proteome</keyword>